<evidence type="ECO:0000313" key="2">
    <source>
        <dbReference type="EMBL" id="CAA9359964.1"/>
    </source>
</evidence>
<protein>
    <recommendedName>
        <fullName evidence="1">Amine oxidase domain-containing protein</fullName>
    </recommendedName>
</protein>
<dbReference type="EMBL" id="CADCTU010000865">
    <property type="protein sequence ID" value="CAA9359964.1"/>
    <property type="molecule type" value="Genomic_DNA"/>
</dbReference>
<reference evidence="2" key="1">
    <citation type="submission" date="2020-02" db="EMBL/GenBank/DDBJ databases">
        <authorList>
            <person name="Meier V. D."/>
        </authorList>
    </citation>
    <scope>NUCLEOTIDE SEQUENCE</scope>
    <source>
        <strain evidence="2">AVDCRST_MAG11</strain>
    </source>
</reference>
<feature type="domain" description="Amine oxidase" evidence="1">
    <location>
        <begin position="13"/>
        <end position="424"/>
    </location>
</feature>
<accession>A0A6J4MI64</accession>
<dbReference type="InterPro" id="IPR036188">
    <property type="entry name" value="FAD/NAD-bd_sf"/>
</dbReference>
<dbReference type="Pfam" id="PF01593">
    <property type="entry name" value="Amino_oxidase"/>
    <property type="match status" value="1"/>
</dbReference>
<dbReference type="InterPro" id="IPR002937">
    <property type="entry name" value="Amino_oxidase"/>
</dbReference>
<dbReference type="SUPFAM" id="SSF51905">
    <property type="entry name" value="FAD/NAD(P)-binding domain"/>
    <property type="match status" value="1"/>
</dbReference>
<organism evidence="2">
    <name type="scientific">uncultured Gemmatimonadaceae bacterium</name>
    <dbReference type="NCBI Taxonomy" id="246130"/>
    <lineage>
        <taxon>Bacteria</taxon>
        <taxon>Pseudomonadati</taxon>
        <taxon>Gemmatimonadota</taxon>
        <taxon>Gemmatimonadia</taxon>
        <taxon>Gemmatimonadales</taxon>
        <taxon>Gemmatimonadaceae</taxon>
        <taxon>environmental samples</taxon>
    </lineage>
</organism>
<proteinExistence type="predicted"/>
<sequence length="434" mass="45821">MSEYDTIVVGAGIAGLVCAVELERAGQRVLVVERGDAVGGRVRSSVVDGFTLDHGFQVLFTAYPVLRGYLELDRLALRTFLPAARIAHDGGSSLIGDAWKNPALLVDTLAARTIPVTDKLRLLALRRLATSLSVDDCFAARYSALSAAEFLRERGLSATVIERFFAPFYGGIFLDRSLASSASLLLFTFKMLAEGDTALPAAGMGALSRQIAARLRPDTVRLGTAVEGVETGAGRATGVRLDGGAVLRAPNVVLATEAPAVERLAATAGAHYVLPEGALACATIYWSADEPPLRGRALWLNADPRPVVSHAVTLSEVAPEYAPPGQHLLAATAVGEAAALDEGALLQGAERDIATLRGGPLPRLRHLATWRVPYAQYPQPPHFREHRPQIAARGVSGLWLASELLHSSSLDGAARGGRDAARAIVAADRARTAA</sequence>
<dbReference type="Gene3D" id="3.50.50.60">
    <property type="entry name" value="FAD/NAD(P)-binding domain"/>
    <property type="match status" value="1"/>
</dbReference>
<gene>
    <name evidence="2" type="ORF">AVDCRST_MAG11-4057</name>
</gene>
<dbReference type="PANTHER" id="PTHR42841">
    <property type="entry name" value="AMINE OXIDASE"/>
    <property type="match status" value="1"/>
</dbReference>
<name>A0A6J4MI64_9BACT</name>
<evidence type="ECO:0000259" key="1">
    <source>
        <dbReference type="Pfam" id="PF01593"/>
    </source>
</evidence>
<dbReference type="GO" id="GO:0016491">
    <property type="term" value="F:oxidoreductase activity"/>
    <property type="evidence" value="ECO:0007669"/>
    <property type="project" value="InterPro"/>
</dbReference>
<dbReference type="AlphaFoldDB" id="A0A6J4MI64"/>